<reference evidence="1 2" key="1">
    <citation type="submission" date="2016-02" db="EMBL/GenBank/DDBJ databases">
        <title>Genome analysis of coral dinoflagellate symbionts highlights evolutionary adaptations to a symbiotic lifestyle.</title>
        <authorList>
            <person name="Aranda M."/>
            <person name="Li Y."/>
            <person name="Liew Y.J."/>
            <person name="Baumgarten S."/>
            <person name="Simakov O."/>
            <person name="Wilson M."/>
            <person name="Piel J."/>
            <person name="Ashoor H."/>
            <person name="Bougouffa S."/>
            <person name="Bajic V.B."/>
            <person name="Ryu T."/>
            <person name="Ravasi T."/>
            <person name="Bayer T."/>
            <person name="Micklem G."/>
            <person name="Kim H."/>
            <person name="Bhak J."/>
            <person name="Lajeunesse T.C."/>
            <person name="Voolstra C.R."/>
        </authorList>
    </citation>
    <scope>NUCLEOTIDE SEQUENCE [LARGE SCALE GENOMIC DNA]</scope>
    <source>
        <strain evidence="1 2">CCMP2467</strain>
    </source>
</reference>
<dbReference type="OrthoDB" id="10361334at2759"/>
<keyword evidence="2" id="KW-1185">Reference proteome</keyword>
<proteinExistence type="predicted"/>
<sequence>MDLVFMDVLGAAITLNSGSHSAICETCEEGGQGLIARLLQDPMLAFRPADGVAALTSAQEAGETLLSVSQKISEAAPALSESAMEVAECSLSVAARFAAVPCALLLTDVALSCTLEASRLKHAGQLLHEVRRDTIGTLQTLQANLSMAKIVGMIDAETLKLSLGLVGKATGRILAALRQVGAAATACDPGGCPVSRAFQLELQARLQNDRLLRQLHSDLRARLADTDACVFGGDIADCLNDVQPMSQGNLQHIWTSLAGQFCVISIAANLCKAWGADADVSRSPCQPFSRAGQHRRGQAALGTEGPQVQAISCDLRAQLLQHRSRAYGAAVSLQESSRYLLLADSQAVLTALEHQVTQDPLLGVLHQHFERLTAAVVSARLR</sequence>
<gene>
    <name evidence="1" type="ORF">AK812_SmicGene43325</name>
</gene>
<organism evidence="1 2">
    <name type="scientific">Symbiodinium microadriaticum</name>
    <name type="common">Dinoflagellate</name>
    <name type="synonym">Zooxanthella microadriatica</name>
    <dbReference type="NCBI Taxonomy" id="2951"/>
    <lineage>
        <taxon>Eukaryota</taxon>
        <taxon>Sar</taxon>
        <taxon>Alveolata</taxon>
        <taxon>Dinophyceae</taxon>
        <taxon>Suessiales</taxon>
        <taxon>Symbiodiniaceae</taxon>
        <taxon>Symbiodinium</taxon>
    </lineage>
</organism>
<dbReference type="AlphaFoldDB" id="A0A1Q9C1B2"/>
<dbReference type="Proteomes" id="UP000186817">
    <property type="component" value="Unassembled WGS sequence"/>
</dbReference>
<accession>A0A1Q9C1B2</accession>
<comment type="caution">
    <text evidence="1">The sequence shown here is derived from an EMBL/GenBank/DDBJ whole genome shotgun (WGS) entry which is preliminary data.</text>
</comment>
<protein>
    <submittedName>
        <fullName evidence="1">Uncharacterized protein</fullName>
    </submittedName>
</protein>
<dbReference type="EMBL" id="LSRX01001947">
    <property type="protein sequence ID" value="OLP76704.1"/>
    <property type="molecule type" value="Genomic_DNA"/>
</dbReference>
<evidence type="ECO:0000313" key="2">
    <source>
        <dbReference type="Proteomes" id="UP000186817"/>
    </source>
</evidence>
<name>A0A1Q9C1B2_SYMMI</name>
<evidence type="ECO:0000313" key="1">
    <source>
        <dbReference type="EMBL" id="OLP76704.1"/>
    </source>
</evidence>